<dbReference type="EnsemblPlants" id="AVESA.00010b.r2.4AG0649170.1">
    <property type="protein sequence ID" value="AVESA.00010b.r2.4AG0649170.1.CDS.1"/>
    <property type="gene ID" value="AVESA.00010b.r2.4AG0649170"/>
</dbReference>
<proteinExistence type="predicted"/>
<organism evidence="1 2">
    <name type="scientific">Avena sativa</name>
    <name type="common">Oat</name>
    <dbReference type="NCBI Taxonomy" id="4498"/>
    <lineage>
        <taxon>Eukaryota</taxon>
        <taxon>Viridiplantae</taxon>
        <taxon>Streptophyta</taxon>
        <taxon>Embryophyta</taxon>
        <taxon>Tracheophyta</taxon>
        <taxon>Spermatophyta</taxon>
        <taxon>Magnoliopsida</taxon>
        <taxon>Liliopsida</taxon>
        <taxon>Poales</taxon>
        <taxon>Poaceae</taxon>
        <taxon>BOP clade</taxon>
        <taxon>Pooideae</taxon>
        <taxon>Poodae</taxon>
        <taxon>Poeae</taxon>
        <taxon>Poeae Chloroplast Group 1 (Aveneae type)</taxon>
        <taxon>Aveninae</taxon>
        <taxon>Avena</taxon>
    </lineage>
</organism>
<reference evidence="1" key="1">
    <citation type="submission" date="2021-05" db="EMBL/GenBank/DDBJ databases">
        <authorList>
            <person name="Scholz U."/>
            <person name="Mascher M."/>
            <person name="Fiebig A."/>
        </authorList>
    </citation>
    <scope>NUCLEOTIDE SEQUENCE [LARGE SCALE GENOMIC DNA]</scope>
</reference>
<dbReference type="Proteomes" id="UP001732700">
    <property type="component" value="Chromosome 4A"/>
</dbReference>
<accession>A0ACD5WJF7</accession>
<evidence type="ECO:0000313" key="2">
    <source>
        <dbReference type="Proteomes" id="UP001732700"/>
    </source>
</evidence>
<name>A0ACD5WJF7_AVESA</name>
<sequence length="550" mass="61375">MDIDAVAPPLFHFQSYTVVIVLGLFLVSVLLLLQHHHHRHSHQAKANSATCSCNPILGNLVAFLRNGHRFLDWTTDLLTAAPASTMEVHGPLGGLGYRGIATANPDVVDHILRSNFPNYVKGARIRAAYADLLGDGLFLANGRLWTLQRKLASYSFSSRLLRRFSGRVLRDHIHRRLMPFLSAAADSSEAVDLQDVLRRFTFDNICSVAFGVDDEGSSALLDDHRHGPFFSAFDHAVDVSFGRILRPTLLWRAMKLLNVGSERSLRRAIAVVDDYVAAILELKQRRRGSRGKNIEEDPDLLSRFTSAMEEEEASELGAVFVSPEAKRRFLRDTVVTFVLAGKDTTSSALTWFFWFLAANPRCERPVYEEVHHLLDRDACDPDVDGENDQVYEKLKGMHYLHAAITETMRLYPPVPIASRVAADDDVLPDGTVVRAGSFADYSAYAMGRSSRLWGDDCRAFRPERWLDGHGRFVATEAARYPVFHAGPRACLGKEMSYLQMKVVAAAVVRNFTVEVLPAASMDTPPEHEMAVTLKMKDGLRVRLKSRACAA</sequence>
<keyword evidence="2" id="KW-1185">Reference proteome</keyword>
<evidence type="ECO:0000313" key="1">
    <source>
        <dbReference type="EnsemblPlants" id="AVESA.00010b.r2.4AG0649170.1.CDS.1"/>
    </source>
</evidence>
<reference evidence="1" key="2">
    <citation type="submission" date="2025-09" db="UniProtKB">
        <authorList>
            <consortium name="EnsemblPlants"/>
        </authorList>
    </citation>
    <scope>IDENTIFICATION</scope>
</reference>
<protein>
    <submittedName>
        <fullName evidence="1">Uncharacterized protein</fullName>
    </submittedName>
</protein>